<gene>
    <name evidence="1" type="ORF">L2E82_33063</name>
</gene>
<name>A0ACB9BJ62_CICIN</name>
<dbReference type="Proteomes" id="UP001055811">
    <property type="component" value="Linkage Group LG06"/>
</dbReference>
<evidence type="ECO:0000313" key="1">
    <source>
        <dbReference type="EMBL" id="KAI3722039.1"/>
    </source>
</evidence>
<protein>
    <submittedName>
        <fullName evidence="1">Uncharacterized protein</fullName>
    </submittedName>
</protein>
<comment type="caution">
    <text evidence="1">The sequence shown here is derived from an EMBL/GenBank/DDBJ whole genome shotgun (WGS) entry which is preliminary data.</text>
</comment>
<proteinExistence type="predicted"/>
<dbReference type="EMBL" id="CM042014">
    <property type="protein sequence ID" value="KAI3722039.1"/>
    <property type="molecule type" value="Genomic_DNA"/>
</dbReference>
<reference evidence="1 2" key="2">
    <citation type="journal article" date="2022" name="Mol. Ecol. Resour.">
        <title>The genomes of chicory, endive, great burdock and yacon provide insights into Asteraceae paleo-polyploidization history and plant inulin production.</title>
        <authorList>
            <person name="Fan W."/>
            <person name="Wang S."/>
            <person name="Wang H."/>
            <person name="Wang A."/>
            <person name="Jiang F."/>
            <person name="Liu H."/>
            <person name="Zhao H."/>
            <person name="Xu D."/>
            <person name="Zhang Y."/>
        </authorList>
    </citation>
    <scope>NUCLEOTIDE SEQUENCE [LARGE SCALE GENOMIC DNA]</scope>
    <source>
        <strain evidence="2">cv. Punajuju</strain>
        <tissue evidence="1">Leaves</tissue>
    </source>
</reference>
<sequence length="87" mass="10677">MIEEEQRYHRCMVINLMFPKGDYTMSVEEERFREREMIEEEQRYHRCIVINLLFPKGDYTLSVEEERLRERKEKENDGEKGKEKTSG</sequence>
<reference evidence="2" key="1">
    <citation type="journal article" date="2022" name="Mol. Ecol. Resour.">
        <title>The genomes of chicory, endive, great burdock and yacon provide insights into Asteraceae palaeo-polyploidization history and plant inulin production.</title>
        <authorList>
            <person name="Fan W."/>
            <person name="Wang S."/>
            <person name="Wang H."/>
            <person name="Wang A."/>
            <person name="Jiang F."/>
            <person name="Liu H."/>
            <person name="Zhao H."/>
            <person name="Xu D."/>
            <person name="Zhang Y."/>
        </authorList>
    </citation>
    <scope>NUCLEOTIDE SEQUENCE [LARGE SCALE GENOMIC DNA]</scope>
    <source>
        <strain evidence="2">cv. Punajuju</strain>
    </source>
</reference>
<keyword evidence="2" id="KW-1185">Reference proteome</keyword>
<organism evidence="1 2">
    <name type="scientific">Cichorium intybus</name>
    <name type="common">Chicory</name>
    <dbReference type="NCBI Taxonomy" id="13427"/>
    <lineage>
        <taxon>Eukaryota</taxon>
        <taxon>Viridiplantae</taxon>
        <taxon>Streptophyta</taxon>
        <taxon>Embryophyta</taxon>
        <taxon>Tracheophyta</taxon>
        <taxon>Spermatophyta</taxon>
        <taxon>Magnoliopsida</taxon>
        <taxon>eudicotyledons</taxon>
        <taxon>Gunneridae</taxon>
        <taxon>Pentapetalae</taxon>
        <taxon>asterids</taxon>
        <taxon>campanulids</taxon>
        <taxon>Asterales</taxon>
        <taxon>Asteraceae</taxon>
        <taxon>Cichorioideae</taxon>
        <taxon>Cichorieae</taxon>
        <taxon>Cichoriinae</taxon>
        <taxon>Cichorium</taxon>
    </lineage>
</organism>
<accession>A0ACB9BJ62</accession>
<evidence type="ECO:0000313" key="2">
    <source>
        <dbReference type="Proteomes" id="UP001055811"/>
    </source>
</evidence>